<dbReference type="InterPro" id="IPR045702">
    <property type="entry name" value="DUF6060"/>
</dbReference>
<reference evidence="1 2" key="1">
    <citation type="submission" date="2023-01" db="EMBL/GenBank/DDBJ databases">
        <title>Analysis of 21 Apiospora genomes using comparative genomics revels a genus with tremendous synthesis potential of carbohydrate active enzymes and secondary metabolites.</title>
        <authorList>
            <person name="Sorensen T."/>
        </authorList>
    </citation>
    <scope>NUCLEOTIDE SEQUENCE [LARGE SCALE GENOMIC DNA]</scope>
    <source>
        <strain evidence="1 2">CBS 83171</strain>
    </source>
</reference>
<keyword evidence="2" id="KW-1185">Reference proteome</keyword>
<gene>
    <name evidence="1" type="ORF">PG996_006510</name>
</gene>
<proteinExistence type="predicted"/>
<organism evidence="1 2">
    <name type="scientific">Apiospora saccharicola</name>
    <dbReference type="NCBI Taxonomy" id="335842"/>
    <lineage>
        <taxon>Eukaryota</taxon>
        <taxon>Fungi</taxon>
        <taxon>Dikarya</taxon>
        <taxon>Ascomycota</taxon>
        <taxon>Pezizomycotina</taxon>
        <taxon>Sordariomycetes</taxon>
        <taxon>Xylariomycetidae</taxon>
        <taxon>Amphisphaeriales</taxon>
        <taxon>Apiosporaceae</taxon>
        <taxon>Apiospora</taxon>
    </lineage>
</organism>
<dbReference type="Pfam" id="PF19535">
    <property type="entry name" value="DUF6060"/>
    <property type="match status" value="1"/>
</dbReference>
<protein>
    <submittedName>
        <fullName evidence="1">Uncharacterized protein</fullName>
    </submittedName>
</protein>
<dbReference type="EMBL" id="JAQQWM010000003">
    <property type="protein sequence ID" value="KAK8073162.1"/>
    <property type="molecule type" value="Genomic_DNA"/>
</dbReference>
<sequence>MVQWCDGHDECVEAGASKRSAKWGHDSTMEAAGGGGGGMISLKMLGTNGTVIPPKEIGPLPQLEARLSTPPAPGPSDVDITESRSVSYNMSLELGFADIVSLGIGFEFTETMEESTSRKLTVGEGEEGDVAFTGFLQCTEGIGNCHGKDVHGKVCTPYNDNGGNLAGLYHVMARS</sequence>
<evidence type="ECO:0000313" key="2">
    <source>
        <dbReference type="Proteomes" id="UP001446871"/>
    </source>
</evidence>
<name>A0ABR1VQN4_9PEZI</name>
<dbReference type="Proteomes" id="UP001446871">
    <property type="component" value="Unassembled WGS sequence"/>
</dbReference>
<evidence type="ECO:0000313" key="1">
    <source>
        <dbReference type="EMBL" id="KAK8073162.1"/>
    </source>
</evidence>
<comment type="caution">
    <text evidence="1">The sequence shown here is derived from an EMBL/GenBank/DDBJ whole genome shotgun (WGS) entry which is preliminary data.</text>
</comment>
<accession>A0ABR1VQN4</accession>